<sequence length="73" mass="8103">MWPQWAEPSSLVPASPHHQRPIIVVTSDRGEVSPVSPCRPAQSVTNHKSRRWTGVLISAPVQPWNCVVRPVMA</sequence>
<dbReference type="AlphaFoldDB" id="A0AAE1CT26"/>
<reference evidence="1" key="1">
    <citation type="journal article" date="2023" name="G3 (Bethesda)">
        <title>A reference genome for the long-term kleptoplast-retaining sea slug Elysia crispata morphotype clarki.</title>
        <authorList>
            <person name="Eastman K.E."/>
            <person name="Pendleton A.L."/>
            <person name="Shaikh M.A."/>
            <person name="Suttiyut T."/>
            <person name="Ogas R."/>
            <person name="Tomko P."/>
            <person name="Gavelis G."/>
            <person name="Widhalm J.R."/>
            <person name="Wisecaver J.H."/>
        </authorList>
    </citation>
    <scope>NUCLEOTIDE SEQUENCE</scope>
    <source>
        <strain evidence="1">ECLA1</strain>
    </source>
</reference>
<evidence type="ECO:0000313" key="1">
    <source>
        <dbReference type="EMBL" id="KAK3733887.1"/>
    </source>
</evidence>
<protein>
    <submittedName>
        <fullName evidence="1">Uncharacterized protein</fullName>
    </submittedName>
</protein>
<comment type="caution">
    <text evidence="1">The sequence shown here is derived from an EMBL/GenBank/DDBJ whole genome shotgun (WGS) entry which is preliminary data.</text>
</comment>
<dbReference type="Proteomes" id="UP001283361">
    <property type="component" value="Unassembled WGS sequence"/>
</dbReference>
<accession>A0AAE1CT26</accession>
<keyword evidence="2" id="KW-1185">Reference proteome</keyword>
<organism evidence="1 2">
    <name type="scientific">Elysia crispata</name>
    <name type="common">lettuce slug</name>
    <dbReference type="NCBI Taxonomy" id="231223"/>
    <lineage>
        <taxon>Eukaryota</taxon>
        <taxon>Metazoa</taxon>
        <taxon>Spiralia</taxon>
        <taxon>Lophotrochozoa</taxon>
        <taxon>Mollusca</taxon>
        <taxon>Gastropoda</taxon>
        <taxon>Heterobranchia</taxon>
        <taxon>Euthyneura</taxon>
        <taxon>Panpulmonata</taxon>
        <taxon>Sacoglossa</taxon>
        <taxon>Placobranchoidea</taxon>
        <taxon>Plakobranchidae</taxon>
        <taxon>Elysia</taxon>
    </lineage>
</organism>
<evidence type="ECO:0000313" key="2">
    <source>
        <dbReference type="Proteomes" id="UP001283361"/>
    </source>
</evidence>
<proteinExistence type="predicted"/>
<gene>
    <name evidence="1" type="ORF">RRG08_031826</name>
</gene>
<name>A0AAE1CT26_9GAST</name>
<dbReference type="EMBL" id="JAWDGP010006875">
    <property type="protein sequence ID" value="KAK3733887.1"/>
    <property type="molecule type" value="Genomic_DNA"/>
</dbReference>